<dbReference type="PROSITE" id="PS00135">
    <property type="entry name" value="TRYPSIN_SER"/>
    <property type="match status" value="1"/>
</dbReference>
<dbReference type="GO" id="GO:0006508">
    <property type="term" value="P:proteolysis"/>
    <property type="evidence" value="ECO:0007669"/>
    <property type="project" value="UniProtKB-KW"/>
</dbReference>
<dbReference type="InterPro" id="IPR009003">
    <property type="entry name" value="Peptidase_S1_PA"/>
</dbReference>
<evidence type="ECO:0000256" key="1">
    <source>
        <dbReference type="ARBA" id="ARBA00022670"/>
    </source>
</evidence>
<evidence type="ECO:0000256" key="8">
    <source>
        <dbReference type="SAM" id="MobiDB-lite"/>
    </source>
</evidence>
<dbReference type="AlphaFoldDB" id="A0A9P0DX63"/>
<dbReference type="PROSITE" id="PS00134">
    <property type="entry name" value="TRYPSIN_HIS"/>
    <property type="match status" value="1"/>
</dbReference>
<dbReference type="Pfam" id="PF00089">
    <property type="entry name" value="Trypsin"/>
    <property type="match status" value="1"/>
</dbReference>
<evidence type="ECO:0000313" key="13">
    <source>
        <dbReference type="Proteomes" id="UP001153737"/>
    </source>
</evidence>
<comment type="similarity">
    <text evidence="6">Belongs to the peptidase S1 family. CLIP subfamily.</text>
</comment>
<organism evidence="12 13">
    <name type="scientific">Phaedon cochleariae</name>
    <name type="common">Mustard beetle</name>
    <dbReference type="NCBI Taxonomy" id="80249"/>
    <lineage>
        <taxon>Eukaryota</taxon>
        <taxon>Metazoa</taxon>
        <taxon>Ecdysozoa</taxon>
        <taxon>Arthropoda</taxon>
        <taxon>Hexapoda</taxon>
        <taxon>Insecta</taxon>
        <taxon>Pterygota</taxon>
        <taxon>Neoptera</taxon>
        <taxon>Endopterygota</taxon>
        <taxon>Coleoptera</taxon>
        <taxon>Polyphaga</taxon>
        <taxon>Cucujiformia</taxon>
        <taxon>Chrysomeloidea</taxon>
        <taxon>Chrysomelidae</taxon>
        <taxon>Chrysomelinae</taxon>
        <taxon>Chrysomelini</taxon>
        <taxon>Phaedon</taxon>
    </lineage>
</organism>
<accession>A0A9P0DX63</accession>
<sequence length="426" mass="46789">MFECIQCVVLTFLVIFCVQISGQQEAGDPCRTSTGSSGTCKFLTECPAALDEIRRGRYPKDICGFLGTQSIVCCSGAAPVNTISRPQTPTPSRMTPTRPTTTRATTPISRPTTPRTTQKRKPIASNGKVGDVATRMCESYAKYAYEVSKDPGLALFSEGNVEELICPFEKEALIVGGRKASPREFPHMAQIGYITGPETSWSCGGTLISKNFVLTAGHCMDDAELGTPKLIRAGITNLTDLRESQTRKVKNLYTHPEYTIYKYNDIGLIEVVSDFDMNTYVRPACIYTQKDFPVSNAIASGWGRVNYAGDDSRDLLKVVLELFSTPKCNSTYRRDILEVGTALPNGIMEDVMVCAGSTKEFRDTCQGDSGGPLQIYHKETAEIKCMYDIIGVTSFGKACGLAKNVPGVYTRVSAYTKWIEDTVWLR</sequence>
<dbReference type="InterPro" id="IPR018114">
    <property type="entry name" value="TRYPSIN_HIS"/>
</dbReference>
<evidence type="ECO:0000256" key="5">
    <source>
        <dbReference type="ARBA" id="ARBA00023157"/>
    </source>
</evidence>
<dbReference type="InterPro" id="IPR043504">
    <property type="entry name" value="Peptidase_S1_PA_chymotrypsin"/>
</dbReference>
<evidence type="ECO:0000259" key="10">
    <source>
        <dbReference type="PROSITE" id="PS50240"/>
    </source>
</evidence>
<keyword evidence="4 7" id="KW-0720">Serine protease</keyword>
<protein>
    <submittedName>
        <fullName evidence="12">Uncharacterized protein</fullName>
    </submittedName>
</protein>
<dbReference type="PANTHER" id="PTHR24258">
    <property type="entry name" value="SERINE PROTEASE-RELATED"/>
    <property type="match status" value="1"/>
</dbReference>
<evidence type="ECO:0000313" key="12">
    <source>
        <dbReference type="EMBL" id="CAH1175680.1"/>
    </source>
</evidence>
<dbReference type="InterPro" id="IPR001314">
    <property type="entry name" value="Peptidase_S1A"/>
</dbReference>
<dbReference type="Gene3D" id="2.40.10.10">
    <property type="entry name" value="Trypsin-like serine proteases"/>
    <property type="match status" value="1"/>
</dbReference>
<evidence type="ECO:0000256" key="7">
    <source>
        <dbReference type="RuleBase" id="RU363034"/>
    </source>
</evidence>
<dbReference type="SMART" id="SM00020">
    <property type="entry name" value="Tryp_SPc"/>
    <property type="match status" value="1"/>
</dbReference>
<evidence type="ECO:0000256" key="2">
    <source>
        <dbReference type="ARBA" id="ARBA00022729"/>
    </source>
</evidence>
<name>A0A9P0DX63_PHACE</name>
<dbReference type="Gene3D" id="3.30.1640.30">
    <property type="match status" value="1"/>
</dbReference>
<feature type="chain" id="PRO_5040355244" evidence="9">
    <location>
        <begin position="23"/>
        <end position="426"/>
    </location>
</feature>
<dbReference type="InterPro" id="IPR022700">
    <property type="entry name" value="CLIP"/>
</dbReference>
<feature type="signal peptide" evidence="9">
    <location>
        <begin position="1"/>
        <end position="22"/>
    </location>
</feature>
<dbReference type="FunFam" id="2.40.10.10:FF:000068">
    <property type="entry name" value="transmembrane protease serine 2"/>
    <property type="match status" value="1"/>
</dbReference>
<dbReference type="PANTHER" id="PTHR24258:SF136">
    <property type="entry name" value="GH06673P-RELATED"/>
    <property type="match status" value="1"/>
</dbReference>
<keyword evidence="3 7" id="KW-0378">Hydrolase</keyword>
<dbReference type="Proteomes" id="UP001153737">
    <property type="component" value="Chromosome 7"/>
</dbReference>
<dbReference type="CDD" id="cd00190">
    <property type="entry name" value="Tryp_SPc"/>
    <property type="match status" value="1"/>
</dbReference>
<feature type="domain" description="Peptidase S1" evidence="10">
    <location>
        <begin position="174"/>
        <end position="424"/>
    </location>
</feature>
<evidence type="ECO:0000256" key="9">
    <source>
        <dbReference type="SAM" id="SignalP"/>
    </source>
</evidence>
<keyword evidence="5" id="KW-1015">Disulfide bond</keyword>
<dbReference type="InterPro" id="IPR001254">
    <property type="entry name" value="Trypsin_dom"/>
</dbReference>
<evidence type="ECO:0000256" key="6">
    <source>
        <dbReference type="ARBA" id="ARBA00024195"/>
    </source>
</evidence>
<reference evidence="12" key="1">
    <citation type="submission" date="2022-01" db="EMBL/GenBank/DDBJ databases">
        <authorList>
            <person name="King R."/>
        </authorList>
    </citation>
    <scope>NUCLEOTIDE SEQUENCE</scope>
</reference>
<reference evidence="12" key="2">
    <citation type="submission" date="2022-10" db="EMBL/GenBank/DDBJ databases">
        <authorList>
            <consortium name="ENA_rothamsted_submissions"/>
            <consortium name="culmorum"/>
            <person name="King R."/>
        </authorList>
    </citation>
    <scope>NUCLEOTIDE SEQUENCE</scope>
</reference>
<proteinExistence type="inferred from homology"/>
<feature type="domain" description="Clip" evidence="11">
    <location>
        <begin position="29"/>
        <end position="74"/>
    </location>
</feature>
<dbReference type="InterPro" id="IPR033116">
    <property type="entry name" value="TRYPSIN_SER"/>
</dbReference>
<evidence type="ECO:0000256" key="4">
    <source>
        <dbReference type="ARBA" id="ARBA00022825"/>
    </source>
</evidence>
<evidence type="ECO:0000256" key="3">
    <source>
        <dbReference type="ARBA" id="ARBA00022801"/>
    </source>
</evidence>
<gene>
    <name evidence="12" type="ORF">PHAECO_LOCUS10924</name>
</gene>
<evidence type="ECO:0000259" key="11">
    <source>
        <dbReference type="PROSITE" id="PS51888"/>
    </source>
</evidence>
<dbReference type="InterPro" id="IPR038565">
    <property type="entry name" value="CLIP_sf"/>
</dbReference>
<dbReference type="PROSITE" id="PS51888">
    <property type="entry name" value="CLIP"/>
    <property type="match status" value="1"/>
</dbReference>
<dbReference type="SUPFAM" id="SSF50494">
    <property type="entry name" value="Trypsin-like serine proteases"/>
    <property type="match status" value="1"/>
</dbReference>
<dbReference type="PROSITE" id="PS50240">
    <property type="entry name" value="TRYPSIN_DOM"/>
    <property type="match status" value="1"/>
</dbReference>
<dbReference type="GO" id="GO:0004252">
    <property type="term" value="F:serine-type endopeptidase activity"/>
    <property type="evidence" value="ECO:0007669"/>
    <property type="project" value="InterPro"/>
</dbReference>
<keyword evidence="1 7" id="KW-0645">Protease</keyword>
<feature type="region of interest" description="Disordered" evidence="8">
    <location>
        <begin position="84"/>
        <end position="125"/>
    </location>
</feature>
<dbReference type="OrthoDB" id="6339452at2759"/>
<dbReference type="SMART" id="SM00680">
    <property type="entry name" value="CLIP"/>
    <property type="match status" value="1"/>
</dbReference>
<keyword evidence="2 9" id="KW-0732">Signal</keyword>
<feature type="compositionally biased region" description="Low complexity" evidence="8">
    <location>
        <begin position="84"/>
        <end position="116"/>
    </location>
</feature>
<dbReference type="EMBL" id="OU896713">
    <property type="protein sequence ID" value="CAH1175680.1"/>
    <property type="molecule type" value="Genomic_DNA"/>
</dbReference>
<dbReference type="PRINTS" id="PR00722">
    <property type="entry name" value="CHYMOTRYPSIN"/>
</dbReference>
<keyword evidence="13" id="KW-1185">Reference proteome</keyword>